<dbReference type="EMBL" id="HBUF01101587">
    <property type="protein sequence ID" value="CAG6638178.1"/>
    <property type="molecule type" value="Transcribed_RNA"/>
</dbReference>
<dbReference type="EMBL" id="HBUF01101594">
    <property type="protein sequence ID" value="CAG6638196.1"/>
    <property type="molecule type" value="Transcribed_RNA"/>
</dbReference>
<dbReference type="EMBL" id="HBUF01101590">
    <property type="protein sequence ID" value="CAG6638186.1"/>
    <property type="molecule type" value="Transcribed_RNA"/>
</dbReference>
<dbReference type="EMBL" id="HBUF01294287">
    <property type="protein sequence ID" value="CAG6689835.1"/>
    <property type="molecule type" value="Transcribed_RNA"/>
</dbReference>
<dbReference type="EMBL" id="HBUF01101588">
    <property type="protein sequence ID" value="CAG6638181.1"/>
    <property type="molecule type" value="Transcribed_RNA"/>
</dbReference>
<dbReference type="EMBL" id="HBUF01678828">
    <property type="protein sequence ID" value="CAG6791981.1"/>
    <property type="molecule type" value="Transcribed_RNA"/>
</dbReference>
<protein>
    <submittedName>
        <fullName evidence="1">Uncharacterized protein</fullName>
    </submittedName>
</protein>
<dbReference type="EMBL" id="HBUF01294288">
    <property type="protein sequence ID" value="CAG6689838.1"/>
    <property type="molecule type" value="Transcribed_RNA"/>
</dbReference>
<proteinExistence type="predicted"/>
<dbReference type="EMBL" id="HBUF01344436">
    <property type="protein sequence ID" value="CAG6707722.1"/>
    <property type="molecule type" value="Transcribed_RNA"/>
</dbReference>
<dbReference type="AlphaFoldDB" id="A0A8D8TPG0"/>
<accession>A0A8D8TPG0</accession>
<dbReference type="EMBL" id="HBUF01294286">
    <property type="protein sequence ID" value="CAG6689833.1"/>
    <property type="molecule type" value="Transcribed_RNA"/>
</dbReference>
<dbReference type="EMBL" id="HBUF01678825">
    <property type="protein sequence ID" value="CAG6791972.1"/>
    <property type="molecule type" value="Transcribed_RNA"/>
</dbReference>
<dbReference type="EMBL" id="HBUF01294289">
    <property type="protein sequence ID" value="CAG6689840.1"/>
    <property type="molecule type" value="Transcribed_RNA"/>
</dbReference>
<organism evidence="1">
    <name type="scientific">Cacopsylla melanoneura</name>
    <dbReference type="NCBI Taxonomy" id="428564"/>
    <lineage>
        <taxon>Eukaryota</taxon>
        <taxon>Metazoa</taxon>
        <taxon>Ecdysozoa</taxon>
        <taxon>Arthropoda</taxon>
        <taxon>Hexapoda</taxon>
        <taxon>Insecta</taxon>
        <taxon>Pterygota</taxon>
        <taxon>Neoptera</taxon>
        <taxon>Paraneoptera</taxon>
        <taxon>Hemiptera</taxon>
        <taxon>Sternorrhyncha</taxon>
        <taxon>Psylloidea</taxon>
        <taxon>Psyllidae</taxon>
        <taxon>Psyllinae</taxon>
        <taxon>Cacopsylla</taxon>
    </lineage>
</organism>
<dbReference type="EMBL" id="HBUF01101593">
    <property type="protein sequence ID" value="CAG6638193.1"/>
    <property type="molecule type" value="Transcribed_RNA"/>
</dbReference>
<reference evidence="1" key="1">
    <citation type="submission" date="2021-05" db="EMBL/GenBank/DDBJ databases">
        <authorList>
            <person name="Alioto T."/>
            <person name="Alioto T."/>
            <person name="Gomez Garrido J."/>
        </authorList>
    </citation>
    <scope>NUCLEOTIDE SEQUENCE</scope>
</reference>
<evidence type="ECO:0000313" key="1">
    <source>
        <dbReference type="EMBL" id="CAG6689835.1"/>
    </source>
</evidence>
<dbReference type="EMBL" id="HBUF01101586">
    <property type="protein sequence ID" value="CAG6638176.1"/>
    <property type="molecule type" value="Transcribed_RNA"/>
</dbReference>
<dbReference type="EMBL" id="HBUF01101591">
    <property type="protein sequence ID" value="CAG6638188.1"/>
    <property type="molecule type" value="Transcribed_RNA"/>
</dbReference>
<dbReference type="EMBL" id="HBUF01678827">
    <property type="protein sequence ID" value="CAG6791979.1"/>
    <property type="molecule type" value="Transcribed_RNA"/>
</dbReference>
<sequence>MLVRGTLPIRKMHKPMQPRISFSIWCGMDRSIRMRFLLRCQQARLHHLVRMATDQAVPRQVSCRVHRPGLCFKQARDRIGLVPRTDPIRIGMKEGVEEEEAEAMRKHTRTLLPIRSEWKMRRI</sequence>
<dbReference type="EMBL" id="HBUF01101589">
    <property type="protein sequence ID" value="CAG6638184.1"/>
    <property type="molecule type" value="Transcribed_RNA"/>
</dbReference>
<dbReference type="EMBL" id="HBUF01101592">
    <property type="protein sequence ID" value="CAG6638190.1"/>
    <property type="molecule type" value="Transcribed_RNA"/>
</dbReference>
<dbReference type="EMBL" id="HBUF01344435">
    <property type="protein sequence ID" value="CAG6707718.1"/>
    <property type="molecule type" value="Transcribed_RNA"/>
</dbReference>
<dbReference type="EMBL" id="HBUF01678826">
    <property type="protein sequence ID" value="CAG6791975.1"/>
    <property type="molecule type" value="Transcribed_RNA"/>
</dbReference>
<name>A0A8D8TPG0_9HEMI</name>
<dbReference type="EMBL" id="HBUF01344434">
    <property type="protein sequence ID" value="CAG6707714.1"/>
    <property type="molecule type" value="Transcribed_RNA"/>
</dbReference>